<feature type="signal peptide" evidence="2">
    <location>
        <begin position="1"/>
        <end position="21"/>
    </location>
</feature>
<evidence type="ECO:0000313" key="4">
    <source>
        <dbReference type="EMBL" id="CEK81163.1"/>
    </source>
</evidence>
<evidence type="ECO:0000259" key="3">
    <source>
        <dbReference type="PROSITE" id="PS50268"/>
    </source>
</evidence>
<evidence type="ECO:0000313" key="5">
    <source>
        <dbReference type="EMBL" id="CEK81164.1"/>
    </source>
</evidence>
<dbReference type="InterPro" id="IPR002126">
    <property type="entry name" value="Cadherin-like_dom"/>
</dbReference>
<gene>
    <name evidence="5" type="primary">ORF124634</name>
    <name evidence="4" type="synonym">ORF124633</name>
</gene>
<accession>A0A0B7AJH0</accession>
<dbReference type="Gene3D" id="2.60.40.60">
    <property type="entry name" value="Cadherins"/>
    <property type="match status" value="1"/>
</dbReference>
<feature type="chain" id="PRO_5007391413" description="Cadherin domain-containing protein" evidence="2">
    <location>
        <begin position="22"/>
        <end position="230"/>
    </location>
</feature>
<protein>
    <recommendedName>
        <fullName evidence="3">Cadherin domain-containing protein</fullName>
    </recommendedName>
</protein>
<evidence type="ECO:0000256" key="2">
    <source>
        <dbReference type="SAM" id="SignalP"/>
    </source>
</evidence>
<dbReference type="CDD" id="cd11304">
    <property type="entry name" value="Cadherin_repeat"/>
    <property type="match status" value="1"/>
</dbReference>
<keyword evidence="1" id="KW-0106">Calcium</keyword>
<dbReference type="SUPFAM" id="SSF49313">
    <property type="entry name" value="Cadherin-like"/>
    <property type="match status" value="1"/>
</dbReference>
<organism evidence="5">
    <name type="scientific">Arion vulgaris</name>
    <dbReference type="NCBI Taxonomy" id="1028688"/>
    <lineage>
        <taxon>Eukaryota</taxon>
        <taxon>Metazoa</taxon>
        <taxon>Spiralia</taxon>
        <taxon>Lophotrochozoa</taxon>
        <taxon>Mollusca</taxon>
        <taxon>Gastropoda</taxon>
        <taxon>Heterobranchia</taxon>
        <taxon>Euthyneura</taxon>
        <taxon>Panpulmonata</taxon>
        <taxon>Eupulmonata</taxon>
        <taxon>Stylommatophora</taxon>
        <taxon>Helicina</taxon>
        <taxon>Arionoidea</taxon>
        <taxon>Arionidae</taxon>
        <taxon>Arion</taxon>
    </lineage>
</organism>
<dbReference type="InterPro" id="IPR015919">
    <property type="entry name" value="Cadherin-like_sf"/>
</dbReference>
<dbReference type="EMBL" id="HACG01034299">
    <property type="protein sequence ID" value="CEK81164.1"/>
    <property type="molecule type" value="Transcribed_RNA"/>
</dbReference>
<feature type="domain" description="Cadherin" evidence="3">
    <location>
        <begin position="152"/>
        <end position="226"/>
    </location>
</feature>
<dbReference type="PROSITE" id="PS50268">
    <property type="entry name" value="CADHERIN_2"/>
    <property type="match status" value="1"/>
</dbReference>
<name>A0A0B7AJH0_9EUPU</name>
<sequence>MMKLRDTILFLMIICIAVVRSQTPPVITTSAVVKLLETQSTNYIITSVRCVDPDGLGVVVSGQVTPKENCNHCFVMSPANVQTGDYNLIFNKSGAALNFNQVPEYNVTLTCDDSVDPVKTKIIMVRLIPNSAAYFDNGLIDFLTVSNKTSIPANTQLYRVAATDPNDDHIYFTMNVIPATNNFEIGNTSGIISTVNDLSQEDNPVIRLEVIISDGRLNTGPLIITVRLYA</sequence>
<proteinExistence type="predicted"/>
<dbReference type="EMBL" id="HACG01034298">
    <property type="protein sequence ID" value="CEK81163.1"/>
    <property type="molecule type" value="Transcribed_RNA"/>
</dbReference>
<reference evidence="5" key="1">
    <citation type="submission" date="2014-12" db="EMBL/GenBank/DDBJ databases">
        <title>Insight into the proteome of Arion vulgaris.</title>
        <authorList>
            <person name="Aradska J."/>
            <person name="Bulat T."/>
            <person name="Smidak R."/>
            <person name="Sarate P."/>
            <person name="Gangsoo J."/>
            <person name="Sialana F."/>
            <person name="Bilban M."/>
            <person name="Lubec G."/>
        </authorList>
    </citation>
    <scope>NUCLEOTIDE SEQUENCE</scope>
    <source>
        <tissue evidence="5">Skin</tissue>
    </source>
</reference>
<dbReference type="GO" id="GO:0016020">
    <property type="term" value="C:membrane"/>
    <property type="evidence" value="ECO:0007669"/>
    <property type="project" value="InterPro"/>
</dbReference>
<dbReference type="GO" id="GO:0005509">
    <property type="term" value="F:calcium ion binding"/>
    <property type="evidence" value="ECO:0007669"/>
    <property type="project" value="UniProtKB-UniRule"/>
</dbReference>
<dbReference type="AlphaFoldDB" id="A0A0B7AJH0"/>
<dbReference type="GO" id="GO:0007156">
    <property type="term" value="P:homophilic cell adhesion via plasma membrane adhesion molecules"/>
    <property type="evidence" value="ECO:0007669"/>
    <property type="project" value="InterPro"/>
</dbReference>
<evidence type="ECO:0000256" key="1">
    <source>
        <dbReference type="PROSITE-ProRule" id="PRU00043"/>
    </source>
</evidence>
<keyword evidence="2" id="KW-0732">Signal</keyword>